<reference evidence="2 3" key="1">
    <citation type="journal article" date="2019" name="Int. J. Syst. Evol. Microbiol.">
        <title>The Global Catalogue of Microorganisms (GCM) 10K type strain sequencing project: providing services to taxonomists for standard genome sequencing and annotation.</title>
        <authorList>
            <consortium name="The Broad Institute Genomics Platform"/>
            <consortium name="The Broad Institute Genome Sequencing Center for Infectious Disease"/>
            <person name="Wu L."/>
            <person name="Ma J."/>
        </authorList>
    </citation>
    <scope>NUCLEOTIDE SEQUENCE [LARGE SCALE GENOMIC DNA]</scope>
    <source>
        <strain evidence="2 3">JCM 13318</strain>
    </source>
</reference>
<name>A0ABN2AP77_9MICO</name>
<gene>
    <name evidence="2" type="ORF">GCM10009690_28610</name>
</gene>
<organism evidence="2 3">
    <name type="scientific">Brevibacterium permense</name>
    <dbReference type="NCBI Taxonomy" id="234834"/>
    <lineage>
        <taxon>Bacteria</taxon>
        <taxon>Bacillati</taxon>
        <taxon>Actinomycetota</taxon>
        <taxon>Actinomycetes</taxon>
        <taxon>Micrococcales</taxon>
        <taxon>Brevibacteriaceae</taxon>
        <taxon>Brevibacterium</taxon>
    </lineage>
</organism>
<evidence type="ECO:0000313" key="3">
    <source>
        <dbReference type="Proteomes" id="UP001500177"/>
    </source>
</evidence>
<keyword evidence="3" id="KW-1185">Reference proteome</keyword>
<evidence type="ECO:0000313" key="2">
    <source>
        <dbReference type="EMBL" id="GAA1523521.1"/>
    </source>
</evidence>
<comment type="caution">
    <text evidence="2">The sequence shown here is derived from an EMBL/GenBank/DDBJ whole genome shotgun (WGS) entry which is preliminary data.</text>
</comment>
<accession>A0ABN2AP77</accession>
<evidence type="ECO:0000256" key="1">
    <source>
        <dbReference type="SAM" id="MobiDB-lite"/>
    </source>
</evidence>
<proteinExistence type="predicted"/>
<feature type="region of interest" description="Disordered" evidence="1">
    <location>
        <begin position="42"/>
        <end position="64"/>
    </location>
</feature>
<protein>
    <submittedName>
        <fullName evidence="2">Uncharacterized protein</fullName>
    </submittedName>
</protein>
<dbReference type="Proteomes" id="UP001500177">
    <property type="component" value="Unassembled WGS sequence"/>
</dbReference>
<sequence length="64" mass="6801">MGIGCHTRQGRPSSVLTDLHLSFGEQADGVLEFGVDGLVPDQLDRGQQGWGEGTDCDSGDRDVL</sequence>
<dbReference type="EMBL" id="BAAALX010000017">
    <property type="protein sequence ID" value="GAA1523521.1"/>
    <property type="molecule type" value="Genomic_DNA"/>
</dbReference>